<dbReference type="AlphaFoldDB" id="A0A5J5B0P1"/>
<protein>
    <submittedName>
        <fullName evidence="1">Uncharacterized protein</fullName>
    </submittedName>
</protein>
<evidence type="ECO:0000313" key="1">
    <source>
        <dbReference type="EMBL" id="KAA8535327.1"/>
    </source>
</evidence>
<evidence type="ECO:0000313" key="2">
    <source>
        <dbReference type="Proteomes" id="UP000325577"/>
    </source>
</evidence>
<organism evidence="1 2">
    <name type="scientific">Nyssa sinensis</name>
    <dbReference type="NCBI Taxonomy" id="561372"/>
    <lineage>
        <taxon>Eukaryota</taxon>
        <taxon>Viridiplantae</taxon>
        <taxon>Streptophyta</taxon>
        <taxon>Embryophyta</taxon>
        <taxon>Tracheophyta</taxon>
        <taxon>Spermatophyta</taxon>
        <taxon>Magnoliopsida</taxon>
        <taxon>eudicotyledons</taxon>
        <taxon>Gunneridae</taxon>
        <taxon>Pentapetalae</taxon>
        <taxon>asterids</taxon>
        <taxon>Cornales</taxon>
        <taxon>Nyssaceae</taxon>
        <taxon>Nyssa</taxon>
    </lineage>
</organism>
<dbReference type="PANTHER" id="PTHR34222">
    <property type="entry name" value="GAG_PRE-INTEGRS DOMAIN-CONTAINING PROTEIN"/>
    <property type="match status" value="1"/>
</dbReference>
<sequence>MKFLMGLNDSYAAIRGQILLMDPLPSINRIYGLILQEECQRNIHVSPSIDAVALAAKGILPSPTNRVPPRKKHLKCTHCHKDGHTIDRCYLIHGFPHGSRKTGSNHKASVHHVSSATNKSTTNSLPFTLDQCQQLLALLNNANPSSSMANHVGLRLNDEELKRMDSDPTYNINISGDSKQMLKELGTEKAKEIVAALSAILAARSRIKENSKSTTDREG</sequence>
<accession>A0A5J5B0P1</accession>
<dbReference type="PANTHER" id="PTHR34222:SF99">
    <property type="entry name" value="PROTEIN, PUTATIVE-RELATED"/>
    <property type="match status" value="1"/>
</dbReference>
<dbReference type="OrthoDB" id="1436403at2759"/>
<dbReference type="EMBL" id="CM018040">
    <property type="protein sequence ID" value="KAA8535327.1"/>
    <property type="molecule type" value="Genomic_DNA"/>
</dbReference>
<name>A0A5J5B0P1_9ASTE</name>
<gene>
    <name evidence="1" type="ORF">F0562_030330</name>
</gene>
<keyword evidence="2" id="KW-1185">Reference proteome</keyword>
<dbReference type="Proteomes" id="UP000325577">
    <property type="component" value="Linkage Group LG17"/>
</dbReference>
<proteinExistence type="predicted"/>
<reference evidence="1 2" key="1">
    <citation type="submission" date="2019-09" db="EMBL/GenBank/DDBJ databases">
        <title>A chromosome-level genome assembly of the Chinese tupelo Nyssa sinensis.</title>
        <authorList>
            <person name="Yang X."/>
            <person name="Kang M."/>
            <person name="Yang Y."/>
            <person name="Xiong H."/>
            <person name="Wang M."/>
            <person name="Zhang Z."/>
            <person name="Wang Z."/>
            <person name="Wu H."/>
            <person name="Ma T."/>
            <person name="Liu J."/>
            <person name="Xi Z."/>
        </authorList>
    </citation>
    <scope>NUCLEOTIDE SEQUENCE [LARGE SCALE GENOMIC DNA]</scope>
    <source>
        <strain evidence="1">J267</strain>
        <tissue evidence="1">Leaf</tissue>
    </source>
</reference>